<gene>
    <name evidence="2" type="ORF">SSDG_05204</name>
</gene>
<accession>B5HJ22</accession>
<dbReference type="GO" id="GO:0051920">
    <property type="term" value="F:peroxiredoxin activity"/>
    <property type="evidence" value="ECO:0007669"/>
    <property type="project" value="InterPro"/>
</dbReference>
<dbReference type="Gene3D" id="1.20.1290.10">
    <property type="entry name" value="AhpD-like"/>
    <property type="match status" value="1"/>
</dbReference>
<keyword evidence="3" id="KW-1185">Reference proteome</keyword>
<feature type="domain" description="Carboxymuconolactone decarboxylase-like" evidence="1">
    <location>
        <begin position="58"/>
        <end position="114"/>
    </location>
</feature>
<dbReference type="eggNOG" id="COG2128">
    <property type="taxonomic scope" value="Bacteria"/>
</dbReference>
<dbReference type="GeneID" id="97234772"/>
<evidence type="ECO:0000313" key="2">
    <source>
        <dbReference type="EMBL" id="EDY66833.1"/>
    </source>
</evidence>
<dbReference type="Pfam" id="PF02627">
    <property type="entry name" value="CMD"/>
    <property type="match status" value="1"/>
</dbReference>
<dbReference type="Proteomes" id="UP000002805">
    <property type="component" value="Chromosome"/>
</dbReference>
<organism evidence="2 3">
    <name type="scientific">Streptomyces pristinaespiralis (strain ATCC 25486 / DSM 40338 / CBS 914.69 / JCM 4507 / KCC S-0507 / NBRC 13074 / NRRL 2958 / 5647)</name>
    <dbReference type="NCBI Taxonomy" id="457429"/>
    <lineage>
        <taxon>Bacteria</taxon>
        <taxon>Bacillati</taxon>
        <taxon>Actinomycetota</taxon>
        <taxon>Actinomycetes</taxon>
        <taxon>Kitasatosporales</taxon>
        <taxon>Streptomycetaceae</taxon>
        <taxon>Streptomyces</taxon>
    </lineage>
</organism>
<dbReference type="RefSeq" id="WP_005315923.1">
    <property type="nucleotide sequence ID" value="NZ_CM000950.1"/>
</dbReference>
<dbReference type="PANTHER" id="PTHR35446:SF3">
    <property type="entry name" value="CMD DOMAIN-CONTAINING PROTEIN"/>
    <property type="match status" value="1"/>
</dbReference>
<dbReference type="SUPFAM" id="SSF69118">
    <property type="entry name" value="AhpD-like"/>
    <property type="match status" value="1"/>
</dbReference>
<sequence>MLSIVGAAVFTEHTLQSAPPASRRAMEATTKRLGRLPSAVARLAESPHLLEGFLKLSAAFESTTLDPVAREVVVMTVAARNECHVCVAMHTGKLRTLGADEELIAALSGQRALPDERLEAVRRFTLEVFRTSGAVGDTELRAFMAHGFTARNALEVVMGIGTYTMSTFANRLTRAAL</sequence>
<evidence type="ECO:0000259" key="1">
    <source>
        <dbReference type="Pfam" id="PF02627"/>
    </source>
</evidence>
<dbReference type="InterPro" id="IPR029032">
    <property type="entry name" value="AhpD-like"/>
</dbReference>
<dbReference type="NCBIfam" id="TIGR00778">
    <property type="entry name" value="ahpD_dom"/>
    <property type="match status" value="1"/>
</dbReference>
<proteinExistence type="predicted"/>
<dbReference type="PANTHER" id="PTHR35446">
    <property type="entry name" value="SI:CH211-175M2.5"/>
    <property type="match status" value="1"/>
</dbReference>
<reference evidence="3" key="2">
    <citation type="submission" date="2009-10" db="EMBL/GenBank/DDBJ databases">
        <title>The genome sequence of Streptomyces pristinaespiralis strain ATCC 25486.</title>
        <authorList>
            <consortium name="The Broad Institute Genome Sequencing Platform"/>
            <consortium name="Broad Institute Microbial Sequencing Center"/>
            <person name="Fischbach M."/>
            <person name="Godfrey P."/>
            <person name="Ward D."/>
            <person name="Young S."/>
            <person name="Zeng Q."/>
            <person name="Koehrsen M."/>
            <person name="Alvarado L."/>
            <person name="Berlin A.M."/>
            <person name="Bochicchio J."/>
            <person name="Borenstein D."/>
            <person name="Chapman S.B."/>
            <person name="Chen Z."/>
            <person name="Engels R."/>
            <person name="Freedman E."/>
            <person name="Gellesch M."/>
            <person name="Goldberg J."/>
            <person name="Griggs A."/>
            <person name="Gujja S."/>
            <person name="Heilman E.R."/>
            <person name="Heiman D.I."/>
            <person name="Hepburn T.A."/>
            <person name="Howarth C."/>
            <person name="Jen D."/>
            <person name="Larson L."/>
            <person name="Lewis B."/>
            <person name="Mehta T."/>
            <person name="Park D."/>
            <person name="Pearson M."/>
            <person name="Richards J."/>
            <person name="Roberts A."/>
            <person name="Saif S."/>
            <person name="Shea T.D."/>
            <person name="Shenoy N."/>
            <person name="Sisk P."/>
            <person name="Stolte C."/>
            <person name="Sykes S.N."/>
            <person name="Thomson T."/>
            <person name="Walk T."/>
            <person name="White J."/>
            <person name="Yandava C."/>
            <person name="Straight P."/>
            <person name="Clardy J."/>
            <person name="Hung D."/>
            <person name="Kolter R."/>
            <person name="Mekalanos J."/>
            <person name="Walker S."/>
            <person name="Walsh C.T."/>
            <person name="Wieland-Brown L.C."/>
            <person name="Haas B."/>
            <person name="Nusbaum C."/>
            <person name="Birren B."/>
        </authorList>
    </citation>
    <scope>NUCLEOTIDE SEQUENCE [LARGE SCALE GENOMIC DNA]</scope>
    <source>
        <strain evidence="3">ATCC 25486 / DSM 40338 / CBS 914.69 / JCM 4507 / NBRC 13074 / NRRL 2958 / 5647</strain>
    </source>
</reference>
<dbReference type="InterPro" id="IPR003779">
    <property type="entry name" value="CMD-like"/>
</dbReference>
<reference evidence="3" key="1">
    <citation type="submission" date="2008-02" db="EMBL/GenBank/DDBJ databases">
        <authorList>
            <consortium name="The Broad Institute Genome Sequencing Platform"/>
            <person name="Fischbach M."/>
            <person name="Ward D."/>
            <person name="Young S."/>
            <person name="Jaffe D."/>
            <person name="Gnerre S."/>
            <person name="Berlin A."/>
            <person name="Heiman D."/>
            <person name="Hepburn T."/>
            <person name="Sykes S."/>
            <person name="Alvarado L."/>
            <person name="Kodira C.D."/>
            <person name="Straight P."/>
            <person name="Clardy J."/>
            <person name="Hung D."/>
            <person name="Kolter R."/>
            <person name="Mekalanos J."/>
            <person name="Walker S."/>
            <person name="Walsh C.T."/>
            <person name="Lander E."/>
            <person name="Galagan J."/>
            <person name="Nusbaum C."/>
            <person name="Birren B."/>
        </authorList>
    </citation>
    <scope>NUCLEOTIDE SEQUENCE [LARGE SCALE GENOMIC DNA]</scope>
    <source>
        <strain evidence="3">ATCC 25486 / DSM 40338 / CBS 914.69 / JCM 4507 / NBRC 13074 / NRRL 2958 / 5647</strain>
    </source>
</reference>
<dbReference type="EMBL" id="CM000950">
    <property type="protein sequence ID" value="EDY66833.1"/>
    <property type="molecule type" value="Genomic_DNA"/>
</dbReference>
<dbReference type="HOGENOM" id="CLU_082760_5_1_11"/>
<protein>
    <submittedName>
        <fullName evidence="2">Carboxymuconolactone decarboxylase</fullName>
    </submittedName>
</protein>
<evidence type="ECO:0000313" key="3">
    <source>
        <dbReference type="Proteomes" id="UP000002805"/>
    </source>
</evidence>
<name>B5HJ22_STRE2</name>
<dbReference type="InterPro" id="IPR004675">
    <property type="entry name" value="AhpD_core"/>
</dbReference>
<dbReference type="AlphaFoldDB" id="B5HJ22"/>